<dbReference type="OrthoDB" id="5413589at2759"/>
<dbReference type="EMBL" id="ML992507">
    <property type="protein sequence ID" value="KAF2223076.1"/>
    <property type="molecule type" value="Genomic_DNA"/>
</dbReference>
<dbReference type="AlphaFoldDB" id="A0A6A6GBG5"/>
<evidence type="ECO:0000313" key="1">
    <source>
        <dbReference type="EMBL" id="KAF2223076.1"/>
    </source>
</evidence>
<reference evidence="2" key="1">
    <citation type="journal article" date="2020" name="Stud. Mycol.">
        <title>101 Dothideomycetes genomes: A test case for predicting lifestyles and emergence of pathogens.</title>
        <authorList>
            <person name="Haridas S."/>
            <person name="Albert R."/>
            <person name="Binder M."/>
            <person name="Bloem J."/>
            <person name="LaButti K."/>
            <person name="Salamov A."/>
            <person name="Andreopoulos B."/>
            <person name="Baker S."/>
            <person name="Barry K."/>
            <person name="Bills G."/>
            <person name="Bluhm B."/>
            <person name="Cannon C."/>
            <person name="Castanera R."/>
            <person name="Culley D."/>
            <person name="Daum C."/>
            <person name="Ezra D."/>
            <person name="Gonzalez J."/>
            <person name="Henrissat B."/>
            <person name="Kuo A."/>
            <person name="Liang C."/>
            <person name="Lipzen A."/>
            <person name="Lutzoni F."/>
            <person name="Magnuson J."/>
            <person name="Mondo S."/>
            <person name="Nolan M."/>
            <person name="Ohm R."/>
            <person name="Pangilinan J."/>
            <person name="Park H.-J."/>
            <person name="Ramirez L."/>
            <person name="Alfaro M."/>
            <person name="Sun H."/>
            <person name="Tritt A."/>
            <person name="Yoshinaga Y."/>
            <person name="Zwiers L.-H."/>
            <person name="Turgeon B."/>
            <person name="Goodwin S."/>
            <person name="Spatafora J."/>
            <person name="Crous P."/>
            <person name="Grigoriev I."/>
        </authorList>
    </citation>
    <scope>NUCLEOTIDE SEQUENCE [LARGE SCALE GENOMIC DNA]</scope>
    <source>
        <strain evidence="2">CECT 20119</strain>
    </source>
</reference>
<proteinExistence type="predicted"/>
<organism evidence="1 2">
    <name type="scientific">Elsinoe ampelina</name>
    <dbReference type="NCBI Taxonomy" id="302913"/>
    <lineage>
        <taxon>Eukaryota</taxon>
        <taxon>Fungi</taxon>
        <taxon>Dikarya</taxon>
        <taxon>Ascomycota</taxon>
        <taxon>Pezizomycotina</taxon>
        <taxon>Dothideomycetes</taxon>
        <taxon>Dothideomycetidae</taxon>
        <taxon>Myriangiales</taxon>
        <taxon>Elsinoaceae</taxon>
        <taxon>Elsinoe</taxon>
    </lineage>
</organism>
<name>A0A6A6GBG5_9PEZI</name>
<accession>A0A6A6GBG5</accession>
<protein>
    <submittedName>
        <fullName evidence="1">Uncharacterized protein</fullName>
    </submittedName>
</protein>
<dbReference type="Proteomes" id="UP000799538">
    <property type="component" value="Unassembled WGS sequence"/>
</dbReference>
<evidence type="ECO:0000313" key="2">
    <source>
        <dbReference type="Proteomes" id="UP000799538"/>
    </source>
</evidence>
<keyword evidence="2" id="KW-1185">Reference proteome</keyword>
<gene>
    <name evidence="1" type="ORF">BDZ85DRAFT_262933</name>
</gene>
<sequence>MQIKSCGKFNAACTSNSQCATNTCNNGLCNGFLSSSSSTTSAATSIVAAGPSSAPSSTVVAAPGTLPLGADCADTTQCANGAQCFASTSMQIKSCGKFNAACTSDAQCATNTCNNGLCNGFLSSSSSASSTTTSTASPIVAAPGTLPLGADCADTTQCANGAQCFASTSMQIKSCGKFNAACTSDAQCATNTCQNGICSGFLNSASYLANSASATVKPTAGANGTTVATMTASGTTKAASATSSGPVRFTGAASKEKVGAGVAVVAALFAAAL</sequence>